<dbReference type="AlphaFoldDB" id="A0A2T2YE60"/>
<evidence type="ECO:0008006" key="3">
    <source>
        <dbReference type="Google" id="ProtNLM"/>
    </source>
</evidence>
<gene>
    <name evidence="1" type="ORF">AHMF7605_09685</name>
</gene>
<evidence type="ECO:0000313" key="1">
    <source>
        <dbReference type="EMBL" id="PSR53773.1"/>
    </source>
</evidence>
<dbReference type="OrthoDB" id="9786971at2"/>
<dbReference type="Pfam" id="PF06300">
    <property type="entry name" value="Tsp45I"/>
    <property type="match status" value="1"/>
</dbReference>
<reference evidence="1 2" key="1">
    <citation type="submission" date="2018-03" db="EMBL/GenBank/DDBJ databases">
        <title>Adhaeribacter sp. HMF7605 Genome sequencing and assembly.</title>
        <authorList>
            <person name="Kang H."/>
            <person name="Kang J."/>
            <person name="Cha I."/>
            <person name="Kim H."/>
            <person name="Joh K."/>
        </authorList>
    </citation>
    <scope>NUCLEOTIDE SEQUENCE [LARGE SCALE GENOMIC DNA]</scope>
    <source>
        <strain evidence="1 2">HMF7605</strain>
    </source>
</reference>
<proteinExistence type="predicted"/>
<organism evidence="1 2">
    <name type="scientific">Adhaeribacter arboris</name>
    <dbReference type="NCBI Taxonomy" id="2072846"/>
    <lineage>
        <taxon>Bacteria</taxon>
        <taxon>Pseudomonadati</taxon>
        <taxon>Bacteroidota</taxon>
        <taxon>Cytophagia</taxon>
        <taxon>Cytophagales</taxon>
        <taxon>Hymenobacteraceae</taxon>
        <taxon>Adhaeribacter</taxon>
    </lineage>
</organism>
<dbReference type="RefSeq" id="WP_106928736.1">
    <property type="nucleotide sequence ID" value="NZ_PYFT01000001.1"/>
</dbReference>
<dbReference type="InterPro" id="IPR010443">
    <property type="entry name" value="Restrct_endonuc_II_Tsp45I"/>
</dbReference>
<accession>A0A2T2YE60</accession>
<dbReference type="EMBL" id="PYFT01000001">
    <property type="protein sequence ID" value="PSR53773.1"/>
    <property type="molecule type" value="Genomic_DNA"/>
</dbReference>
<evidence type="ECO:0000313" key="2">
    <source>
        <dbReference type="Proteomes" id="UP000240357"/>
    </source>
</evidence>
<protein>
    <recommendedName>
        <fullName evidence="3">Restriction endonuclease</fullName>
    </recommendedName>
</protein>
<keyword evidence="2" id="KW-1185">Reference proteome</keyword>
<name>A0A2T2YE60_9BACT</name>
<dbReference type="Proteomes" id="UP000240357">
    <property type="component" value="Unassembled WGS sequence"/>
</dbReference>
<sequence length="308" mass="35527">MLRYDLGMHEARYGQVLIPSILPYIATSKLTMERTINIDNNPEALNPWVRQSLDLFRNSNYLDQILEVYPFQIAVPERLEAGIRRRIIAAHQARRTEELIALLRRLTKFPYEDPIWYLLKNIEGCIDNNPRQIQRIADSLYSMTAEETVVRLEAAPKLNTQMGPMFNGWLRRNFNPLGLDAFQRSTAGICILDTSEEVGKEFINDTLHQNLAKRPDLIVKVNRQIIIGEAKWVGQPGGNQEKQVQEVLNFCRHQRGNVIRIGIVDGFPWSIFTVNHRLVNNKEAVNIQESEYDIVSALLLQTYLQGFL</sequence>
<comment type="caution">
    <text evidence="1">The sequence shown here is derived from an EMBL/GenBank/DDBJ whole genome shotgun (WGS) entry which is preliminary data.</text>
</comment>